<evidence type="ECO:0000256" key="1">
    <source>
        <dbReference type="ARBA" id="ARBA00004123"/>
    </source>
</evidence>
<dbReference type="Pfam" id="PF03215">
    <property type="entry name" value="Rad17"/>
    <property type="match status" value="1"/>
</dbReference>
<evidence type="ECO:0000313" key="9">
    <source>
        <dbReference type="Proteomes" id="UP000594262"/>
    </source>
</evidence>
<evidence type="ECO:0000256" key="3">
    <source>
        <dbReference type="ARBA" id="ARBA00022741"/>
    </source>
</evidence>
<comment type="subcellular location">
    <subcellularLocation>
        <location evidence="1">Nucleus</location>
    </subcellularLocation>
</comment>
<dbReference type="GO" id="GO:0033314">
    <property type="term" value="P:mitotic DNA replication checkpoint signaling"/>
    <property type="evidence" value="ECO:0007669"/>
    <property type="project" value="TreeGrafter"/>
</dbReference>
<dbReference type="GO" id="GO:0005524">
    <property type="term" value="F:ATP binding"/>
    <property type="evidence" value="ECO:0007669"/>
    <property type="project" value="UniProtKB-KW"/>
</dbReference>
<protein>
    <submittedName>
        <fullName evidence="8">Uncharacterized protein</fullName>
    </submittedName>
</protein>
<reference evidence="8" key="1">
    <citation type="submission" date="2021-01" db="UniProtKB">
        <authorList>
            <consortium name="EnsemblMetazoa"/>
        </authorList>
    </citation>
    <scope>IDENTIFICATION</scope>
</reference>
<dbReference type="SUPFAM" id="SSF52540">
    <property type="entry name" value="P-loop containing nucleoside triphosphate hydrolases"/>
    <property type="match status" value="1"/>
</dbReference>
<evidence type="ECO:0000256" key="5">
    <source>
        <dbReference type="ARBA" id="ARBA00022840"/>
    </source>
</evidence>
<organism evidence="8 9">
    <name type="scientific">Clytia hemisphaerica</name>
    <dbReference type="NCBI Taxonomy" id="252671"/>
    <lineage>
        <taxon>Eukaryota</taxon>
        <taxon>Metazoa</taxon>
        <taxon>Cnidaria</taxon>
        <taxon>Hydrozoa</taxon>
        <taxon>Hydroidolina</taxon>
        <taxon>Leptothecata</taxon>
        <taxon>Obeliida</taxon>
        <taxon>Clytiidae</taxon>
        <taxon>Clytia</taxon>
    </lineage>
</organism>
<dbReference type="OrthoDB" id="10265971at2759"/>
<keyword evidence="7" id="KW-0131">Cell cycle</keyword>
<keyword evidence="6" id="KW-0539">Nucleus</keyword>
<evidence type="ECO:0000256" key="6">
    <source>
        <dbReference type="ARBA" id="ARBA00023242"/>
    </source>
</evidence>
<dbReference type="GO" id="GO:0003689">
    <property type="term" value="F:DNA clamp loader activity"/>
    <property type="evidence" value="ECO:0007669"/>
    <property type="project" value="TreeGrafter"/>
</dbReference>
<dbReference type="Proteomes" id="UP000594262">
    <property type="component" value="Unplaced"/>
</dbReference>
<evidence type="ECO:0000256" key="4">
    <source>
        <dbReference type="ARBA" id="ARBA00022763"/>
    </source>
</evidence>
<dbReference type="InterPro" id="IPR004582">
    <property type="entry name" value="Checkpoint_prot_Rad17_Rad24"/>
</dbReference>
<dbReference type="AlphaFoldDB" id="A0A7M5XIA4"/>
<keyword evidence="9" id="KW-1185">Reference proteome</keyword>
<dbReference type="PANTHER" id="PTHR12172">
    <property type="entry name" value="CELL CYCLE CHECKPOINT PROTEIN RAD17"/>
    <property type="match status" value="1"/>
</dbReference>
<name>A0A7M5XIA4_9CNID</name>
<proteinExistence type="inferred from homology"/>
<comment type="similarity">
    <text evidence="2">Belongs to the rad17/RAD24 family.</text>
</comment>
<evidence type="ECO:0000313" key="8">
    <source>
        <dbReference type="EnsemblMetazoa" id="CLYHEMP023706.1"/>
    </source>
</evidence>
<evidence type="ECO:0000256" key="7">
    <source>
        <dbReference type="ARBA" id="ARBA00023306"/>
    </source>
</evidence>
<accession>A0A7M5XIA4</accession>
<dbReference type="GO" id="GO:0003682">
    <property type="term" value="F:chromatin binding"/>
    <property type="evidence" value="ECO:0007669"/>
    <property type="project" value="TreeGrafter"/>
</dbReference>
<dbReference type="GO" id="GO:0005634">
    <property type="term" value="C:nucleus"/>
    <property type="evidence" value="ECO:0007669"/>
    <property type="project" value="UniProtKB-SubCell"/>
</dbReference>
<dbReference type="GO" id="GO:0006281">
    <property type="term" value="P:DNA repair"/>
    <property type="evidence" value="ECO:0007669"/>
    <property type="project" value="InterPro"/>
</dbReference>
<sequence>MYTGFEKTLIDILPSFSCIMMSTKRKAAWIAPSFDDFGVNAGDNQKRGYQKRRTHKEVIDLIDVNNDGKKDESIPWVDKYKPTCEEELAIHKKKIQEVKSWLETETSTGQILLLTGPAGSGKSAVVHTLTNTPRYTLKEWINPLMQEYDRENRQDATARQESQSQLFHDFLLRANRYTQLNLFAKDEVDSDDGNIEDDSKKIVLVEDMPNFLLYDPTKMHNILRYGLVPLLRIIKLPGQLFDFFFCDCKGVYSITLLLAGTRRLKLLLSALKVLWMLKMT</sequence>
<keyword evidence="3" id="KW-0547">Nucleotide-binding</keyword>
<evidence type="ECO:0000256" key="2">
    <source>
        <dbReference type="ARBA" id="ARBA00006168"/>
    </source>
</evidence>
<dbReference type="PANTHER" id="PTHR12172:SF0">
    <property type="entry name" value="CELL CYCLE CHECKPOINT PROTEIN RAD17"/>
    <property type="match status" value="1"/>
</dbReference>
<dbReference type="GO" id="GO:0000077">
    <property type="term" value="P:DNA damage checkpoint signaling"/>
    <property type="evidence" value="ECO:0007669"/>
    <property type="project" value="TreeGrafter"/>
</dbReference>
<dbReference type="Gene3D" id="3.40.50.300">
    <property type="entry name" value="P-loop containing nucleotide triphosphate hydrolases"/>
    <property type="match status" value="1"/>
</dbReference>
<keyword evidence="5" id="KW-0067">ATP-binding</keyword>
<keyword evidence="4" id="KW-0227">DNA damage</keyword>
<dbReference type="EnsemblMetazoa" id="CLYHEMT023706.1">
    <property type="protein sequence ID" value="CLYHEMP023706.1"/>
    <property type="gene ID" value="CLYHEMG023706"/>
</dbReference>
<dbReference type="InterPro" id="IPR027417">
    <property type="entry name" value="P-loop_NTPase"/>
</dbReference>